<dbReference type="Gene3D" id="1.10.510.10">
    <property type="entry name" value="Transferase(Phosphotransferase) domain 1"/>
    <property type="match status" value="1"/>
</dbReference>
<dbReference type="AlphaFoldDB" id="A0A6C0CPA6"/>
<dbReference type="PROSITE" id="PS51257">
    <property type="entry name" value="PROKAR_LIPOPROTEIN"/>
    <property type="match status" value="1"/>
</dbReference>
<dbReference type="PROSITE" id="PS50011">
    <property type="entry name" value="PROTEIN_KINASE_DOM"/>
    <property type="match status" value="1"/>
</dbReference>
<dbReference type="EMBL" id="MN739467">
    <property type="protein sequence ID" value="QHT06311.1"/>
    <property type="molecule type" value="Genomic_DNA"/>
</dbReference>
<keyword evidence="2" id="KW-0812">Transmembrane</keyword>
<evidence type="ECO:0000313" key="4">
    <source>
        <dbReference type="EMBL" id="QHT06311.1"/>
    </source>
</evidence>
<evidence type="ECO:0000256" key="2">
    <source>
        <dbReference type="SAM" id="Phobius"/>
    </source>
</evidence>
<feature type="compositionally biased region" description="Basic residues" evidence="1">
    <location>
        <begin position="505"/>
        <end position="526"/>
    </location>
</feature>
<proteinExistence type="predicted"/>
<evidence type="ECO:0000256" key="1">
    <source>
        <dbReference type="SAM" id="MobiDB-lite"/>
    </source>
</evidence>
<dbReference type="GO" id="GO:0005524">
    <property type="term" value="F:ATP binding"/>
    <property type="evidence" value="ECO:0007669"/>
    <property type="project" value="InterPro"/>
</dbReference>
<protein>
    <recommendedName>
        <fullName evidence="3">Protein kinase domain-containing protein</fullName>
    </recommendedName>
</protein>
<keyword evidence="2" id="KW-0472">Membrane</keyword>
<reference evidence="4" key="1">
    <citation type="journal article" date="2020" name="Nature">
        <title>Giant virus diversity and host interactions through global metagenomics.</title>
        <authorList>
            <person name="Schulz F."/>
            <person name="Roux S."/>
            <person name="Paez-Espino D."/>
            <person name="Jungbluth S."/>
            <person name="Walsh D.A."/>
            <person name="Denef V.J."/>
            <person name="McMahon K.D."/>
            <person name="Konstantinidis K.T."/>
            <person name="Eloe-Fadrosh E.A."/>
            <person name="Kyrpides N.C."/>
            <person name="Woyke T."/>
        </authorList>
    </citation>
    <scope>NUCLEOTIDE SEQUENCE</scope>
    <source>
        <strain evidence="4">GVMAG-M-3300021425-30</strain>
    </source>
</reference>
<organism evidence="4">
    <name type="scientific">viral metagenome</name>
    <dbReference type="NCBI Taxonomy" id="1070528"/>
    <lineage>
        <taxon>unclassified sequences</taxon>
        <taxon>metagenomes</taxon>
        <taxon>organismal metagenomes</taxon>
    </lineage>
</organism>
<keyword evidence="2" id="KW-1133">Transmembrane helix</keyword>
<dbReference type="InterPro" id="IPR008271">
    <property type="entry name" value="Ser/Thr_kinase_AS"/>
</dbReference>
<feature type="region of interest" description="Disordered" evidence="1">
    <location>
        <begin position="452"/>
        <end position="529"/>
    </location>
</feature>
<feature type="compositionally biased region" description="Basic residues" evidence="1">
    <location>
        <begin position="455"/>
        <end position="473"/>
    </location>
</feature>
<dbReference type="SUPFAM" id="SSF56112">
    <property type="entry name" value="Protein kinase-like (PK-like)"/>
    <property type="match status" value="2"/>
</dbReference>
<feature type="domain" description="Protein kinase" evidence="3">
    <location>
        <begin position="20"/>
        <end position="467"/>
    </location>
</feature>
<evidence type="ECO:0000259" key="3">
    <source>
        <dbReference type="PROSITE" id="PS50011"/>
    </source>
</evidence>
<dbReference type="InterPro" id="IPR000719">
    <property type="entry name" value="Prot_kinase_dom"/>
</dbReference>
<name>A0A6C0CPA6_9ZZZZ</name>
<dbReference type="PROSITE" id="PS00108">
    <property type="entry name" value="PROTEIN_KINASE_ST"/>
    <property type="match status" value="1"/>
</dbReference>
<dbReference type="InterPro" id="IPR011009">
    <property type="entry name" value="Kinase-like_dom_sf"/>
</dbReference>
<accession>A0A6C0CPA6</accession>
<dbReference type="GO" id="GO:0004672">
    <property type="term" value="F:protein kinase activity"/>
    <property type="evidence" value="ECO:0007669"/>
    <property type="project" value="InterPro"/>
</dbReference>
<sequence>MRSKTKKHTSYKSRKTKKIPLAGQAIAAGGFGCVFRPAIKCDTQADRVKQEQHNYISKIMKNRYADDEMEEVNRFLPVIKTIPNNKNYFLLDGIFKCRPANLTSSDKKNLNVKCGNLTREGIRENNINNNLSRIQALNIPDGGVSVRKTMEDLATKLVRKDKEQERRFGHLNNSLIRTLKNAIVPMNKRGIIHCDIKGDNMLVKQENLGSGEPYVKIIDWGLGGKFNPSDRNVIPDAVKNRPIQFNVPFGVILFDDDVIRAAANSMSLTFAGDSIYKIFAYKILEKTNLYGPGHTAYLTRHLFPDLTNPFIRLDSVDKPEGFAGEKSSDVKKTLFANGIIVTHIQKVLEKYYNPSTRSFNKKAYFHDVYRWNVDIWGFLMNYIELLTKAASNSYSRYRENYPLQILANILYKYCFSGNYAAEKIPEKELEKELQAVSKAIPGFKSKGIIKDKPEKHKKKAATKKKKMKIKLRAKTPSPQQGSIVSIPAGKKRCPKGYVKDIPTGKCRKKGTKKAKAARKVAKKPKSKTNSPKMVIIRQAGVTYAHLPQGKKRCPKGFKRVLGGEANAPHVRILCERVAKKSKPVAKKAKATRKVAKHGMNSQDFDKFRRLKEGTADQYETLFRARDKTRKRCPKGYKKVVDRTGSLVCKKK</sequence>
<feature type="transmembrane region" description="Helical" evidence="2">
    <location>
        <begin position="21"/>
        <end position="39"/>
    </location>
</feature>